<reference evidence="2 3" key="1">
    <citation type="submission" date="2021-08" db="EMBL/GenBank/DDBJ databases">
        <title>Caldovatus sediminis gen. nov., sp. nov., a moderately thermophilic bacterium isolated from a hot spring.</title>
        <authorList>
            <person name="Hu C.-J."/>
            <person name="Li W.-J."/>
            <person name="Xian W.-D."/>
        </authorList>
    </citation>
    <scope>NUCLEOTIDE SEQUENCE [LARGE SCALE GENOMIC DNA]</scope>
    <source>
        <strain evidence="2 3">SYSU G05006</strain>
    </source>
</reference>
<accession>A0ABS7F7W1</accession>
<comment type="caution">
    <text evidence="2">The sequence shown here is derived from an EMBL/GenBank/DDBJ whole genome shotgun (WGS) entry which is preliminary data.</text>
</comment>
<dbReference type="Proteomes" id="UP001519924">
    <property type="component" value="Unassembled WGS sequence"/>
</dbReference>
<evidence type="ECO:0000313" key="3">
    <source>
        <dbReference type="Proteomes" id="UP001519924"/>
    </source>
</evidence>
<name>A0ABS7F7W1_9PROT</name>
<evidence type="ECO:0000256" key="1">
    <source>
        <dbReference type="SAM" id="SignalP"/>
    </source>
</evidence>
<feature type="signal peptide" evidence="1">
    <location>
        <begin position="1"/>
        <end position="32"/>
    </location>
</feature>
<keyword evidence="3" id="KW-1185">Reference proteome</keyword>
<protein>
    <submittedName>
        <fullName evidence="2">Uncharacterized protein</fullName>
    </submittedName>
</protein>
<organism evidence="2 3">
    <name type="scientific">Caldovatus aquaticus</name>
    <dbReference type="NCBI Taxonomy" id="2865671"/>
    <lineage>
        <taxon>Bacteria</taxon>
        <taxon>Pseudomonadati</taxon>
        <taxon>Pseudomonadota</taxon>
        <taxon>Alphaproteobacteria</taxon>
        <taxon>Acetobacterales</taxon>
        <taxon>Roseomonadaceae</taxon>
        <taxon>Caldovatus</taxon>
    </lineage>
</organism>
<feature type="chain" id="PRO_5046622693" evidence="1">
    <location>
        <begin position="33"/>
        <end position="259"/>
    </location>
</feature>
<proteinExistence type="predicted"/>
<keyword evidence="1" id="KW-0732">Signal</keyword>
<sequence length="259" mass="27226">MALSGGRHGAAARAARAALATVLLGAAAPAGAQPADEAAPAAAAAAAAPGRPVPACPPRAPRVRVAVEDPEPTLLGDAGVDALHGRTRTPRTAQVHHLAVTTSRVDWRSEITAHYARAPGGGPVCAVPAVVALHLVHAEHVIRLAREIPEGGCLWREVLAHEWRHVAVNRRALRAAAQRLRTAAEAWAARASARAPEVEGAVAALQEQLRRAIEPALAAMRAERERGHRAIDTRAEYGRLARVCPEDQAVLDERIGSRP</sequence>
<dbReference type="EMBL" id="JAHZUY010000067">
    <property type="protein sequence ID" value="MBW8271057.1"/>
    <property type="molecule type" value="Genomic_DNA"/>
</dbReference>
<dbReference type="RefSeq" id="WP_220118837.1">
    <property type="nucleotide sequence ID" value="NZ_JAHZUY010000067.1"/>
</dbReference>
<gene>
    <name evidence="2" type="ORF">K1J50_16355</name>
</gene>
<evidence type="ECO:0000313" key="2">
    <source>
        <dbReference type="EMBL" id="MBW8271057.1"/>
    </source>
</evidence>